<keyword evidence="1" id="KW-0597">Phosphoprotein</keyword>
<dbReference type="PANTHER" id="PTHR44591:SF3">
    <property type="entry name" value="RESPONSE REGULATORY DOMAIN-CONTAINING PROTEIN"/>
    <property type="match status" value="1"/>
</dbReference>
<feature type="non-terminal residue" evidence="3">
    <location>
        <position position="1"/>
    </location>
</feature>
<protein>
    <recommendedName>
        <fullName evidence="2">Response regulatory domain-containing protein</fullName>
    </recommendedName>
</protein>
<sequence length="105" mass="12109">VPQYHVTALKSPEIALMKAKSIHYDIVISDYKMPWMHGLTFIKRFMQLQPHATTIVITGDAKGALCHSKFNDAEIPFLLQKPWQQSELLDMVKQALEQKLQHHQS</sequence>
<dbReference type="PROSITE" id="PS50110">
    <property type="entry name" value="RESPONSE_REGULATORY"/>
    <property type="match status" value="1"/>
</dbReference>
<dbReference type="InterPro" id="IPR011006">
    <property type="entry name" value="CheY-like_superfamily"/>
</dbReference>
<dbReference type="InterPro" id="IPR001789">
    <property type="entry name" value="Sig_transdc_resp-reg_receiver"/>
</dbReference>
<proteinExistence type="predicted"/>
<reference evidence="3" key="1">
    <citation type="submission" date="2018-06" db="EMBL/GenBank/DDBJ databases">
        <authorList>
            <person name="Zhirakovskaya E."/>
        </authorList>
    </citation>
    <scope>NUCLEOTIDE SEQUENCE</scope>
</reference>
<organism evidence="3">
    <name type="scientific">hydrothermal vent metagenome</name>
    <dbReference type="NCBI Taxonomy" id="652676"/>
    <lineage>
        <taxon>unclassified sequences</taxon>
        <taxon>metagenomes</taxon>
        <taxon>ecological metagenomes</taxon>
    </lineage>
</organism>
<dbReference type="SUPFAM" id="SSF52172">
    <property type="entry name" value="CheY-like"/>
    <property type="match status" value="1"/>
</dbReference>
<dbReference type="EMBL" id="UOFP01000085">
    <property type="protein sequence ID" value="VAW85206.1"/>
    <property type="molecule type" value="Genomic_DNA"/>
</dbReference>
<dbReference type="AlphaFoldDB" id="A0A3B0ZX81"/>
<evidence type="ECO:0000256" key="1">
    <source>
        <dbReference type="ARBA" id="ARBA00022553"/>
    </source>
</evidence>
<dbReference type="PANTHER" id="PTHR44591">
    <property type="entry name" value="STRESS RESPONSE REGULATOR PROTEIN 1"/>
    <property type="match status" value="1"/>
</dbReference>
<dbReference type="GO" id="GO:0000160">
    <property type="term" value="P:phosphorelay signal transduction system"/>
    <property type="evidence" value="ECO:0007669"/>
    <property type="project" value="InterPro"/>
</dbReference>
<dbReference type="Gene3D" id="3.40.50.2300">
    <property type="match status" value="1"/>
</dbReference>
<dbReference type="Pfam" id="PF00072">
    <property type="entry name" value="Response_reg"/>
    <property type="match status" value="1"/>
</dbReference>
<accession>A0A3B0ZX81</accession>
<dbReference type="InterPro" id="IPR050595">
    <property type="entry name" value="Bact_response_regulator"/>
</dbReference>
<evidence type="ECO:0000259" key="2">
    <source>
        <dbReference type="PROSITE" id="PS50110"/>
    </source>
</evidence>
<name>A0A3B0ZX81_9ZZZZ</name>
<gene>
    <name evidence="3" type="ORF">MNBD_GAMMA18-905</name>
</gene>
<evidence type="ECO:0000313" key="3">
    <source>
        <dbReference type="EMBL" id="VAW85206.1"/>
    </source>
</evidence>
<feature type="domain" description="Response regulatory" evidence="2">
    <location>
        <begin position="1"/>
        <end position="96"/>
    </location>
</feature>